<keyword evidence="10" id="KW-1185">Reference proteome</keyword>
<keyword evidence="5" id="KW-0472">Membrane</keyword>
<dbReference type="InterPro" id="IPR011250">
    <property type="entry name" value="OMP/PagP_B-barrel"/>
</dbReference>
<evidence type="ECO:0000256" key="2">
    <source>
        <dbReference type="ARBA" id="ARBA00006368"/>
    </source>
</evidence>
<gene>
    <name evidence="9" type="ORF">BG61_31810</name>
</gene>
<evidence type="ECO:0000256" key="1">
    <source>
        <dbReference type="ARBA" id="ARBA00004442"/>
    </source>
</evidence>
<dbReference type="Gene3D" id="2.40.160.20">
    <property type="match status" value="1"/>
</dbReference>
<name>A0A069PHT9_9BURK</name>
<protein>
    <submittedName>
        <fullName evidence="9">Phospholipid:lipid A palmitoyltransferase</fullName>
    </submittedName>
</protein>
<dbReference type="InterPro" id="IPR009746">
    <property type="entry name" value="LipidA_acyl_PagP"/>
</dbReference>
<dbReference type="EMBL" id="JFHC01000058">
    <property type="protein sequence ID" value="KDR39469.1"/>
    <property type="molecule type" value="Genomic_DNA"/>
</dbReference>
<keyword evidence="7" id="KW-0012">Acyltransferase</keyword>
<evidence type="ECO:0000256" key="3">
    <source>
        <dbReference type="ARBA" id="ARBA00022679"/>
    </source>
</evidence>
<comment type="subcellular location">
    <subcellularLocation>
        <location evidence="1">Cell outer membrane</location>
    </subcellularLocation>
</comment>
<dbReference type="GO" id="GO:0009279">
    <property type="term" value="C:cell outer membrane"/>
    <property type="evidence" value="ECO:0007669"/>
    <property type="project" value="UniProtKB-SubCell"/>
</dbReference>
<dbReference type="RefSeq" id="WP_081868205.1">
    <property type="nucleotide sequence ID" value="NZ_CADFFX010000001.1"/>
</dbReference>
<evidence type="ECO:0000313" key="9">
    <source>
        <dbReference type="EMBL" id="KDR39469.1"/>
    </source>
</evidence>
<feature type="signal peptide" evidence="8">
    <location>
        <begin position="1"/>
        <end position="25"/>
    </location>
</feature>
<accession>A0A069PHT9</accession>
<dbReference type="SUPFAM" id="SSF56925">
    <property type="entry name" value="OMPA-like"/>
    <property type="match status" value="1"/>
</dbReference>
<organism evidence="9 10">
    <name type="scientific">Caballeronia glathei</name>
    <dbReference type="NCBI Taxonomy" id="60547"/>
    <lineage>
        <taxon>Bacteria</taxon>
        <taxon>Pseudomonadati</taxon>
        <taxon>Pseudomonadota</taxon>
        <taxon>Betaproteobacteria</taxon>
        <taxon>Burkholderiales</taxon>
        <taxon>Burkholderiaceae</taxon>
        <taxon>Caballeronia</taxon>
    </lineage>
</organism>
<dbReference type="Pfam" id="PF07017">
    <property type="entry name" value="PagP"/>
    <property type="match status" value="1"/>
</dbReference>
<dbReference type="Proteomes" id="UP000027466">
    <property type="component" value="Unassembled WGS sequence"/>
</dbReference>
<evidence type="ECO:0000313" key="10">
    <source>
        <dbReference type="Proteomes" id="UP000027466"/>
    </source>
</evidence>
<dbReference type="STRING" id="60547.GCA_000751215_06262"/>
<dbReference type="AlphaFoldDB" id="A0A069PHT9"/>
<evidence type="ECO:0000256" key="6">
    <source>
        <dbReference type="ARBA" id="ARBA00023237"/>
    </source>
</evidence>
<evidence type="ECO:0000256" key="5">
    <source>
        <dbReference type="ARBA" id="ARBA00023136"/>
    </source>
</evidence>
<sequence length="139" mass="15336">MNKTFIKTLVAMAAAPVVAPGFADAACDYSRNRAVSACERVTRVAHDGTWDLYLTGYGWHIDGYDNTSHLNANSWRGGAGKHWTDENGNDDILFAMAFSDSHNHIEPIAGYARQWFTRRVDTIRTDAPSLPDSLTMDAA</sequence>
<evidence type="ECO:0000256" key="7">
    <source>
        <dbReference type="ARBA" id="ARBA00023315"/>
    </source>
</evidence>
<dbReference type="GO" id="GO:0016746">
    <property type="term" value="F:acyltransferase activity"/>
    <property type="evidence" value="ECO:0007669"/>
    <property type="project" value="UniProtKB-KW"/>
</dbReference>
<comment type="similarity">
    <text evidence="2">Belongs to the lipid A palmitoyltransferase family.</text>
</comment>
<feature type="chain" id="PRO_5007372269" evidence="8">
    <location>
        <begin position="26"/>
        <end position="139"/>
    </location>
</feature>
<keyword evidence="3 9" id="KW-0808">Transferase</keyword>
<keyword evidence="4 8" id="KW-0732">Signal</keyword>
<comment type="caution">
    <text evidence="9">The sequence shown here is derived from an EMBL/GenBank/DDBJ whole genome shotgun (WGS) entry which is preliminary data.</text>
</comment>
<proteinExistence type="inferred from homology"/>
<keyword evidence="6" id="KW-0998">Cell outer membrane</keyword>
<evidence type="ECO:0000256" key="4">
    <source>
        <dbReference type="ARBA" id="ARBA00022729"/>
    </source>
</evidence>
<evidence type="ECO:0000256" key="8">
    <source>
        <dbReference type="SAM" id="SignalP"/>
    </source>
</evidence>
<reference evidence="9 10" key="1">
    <citation type="submission" date="2014-03" db="EMBL/GenBank/DDBJ databases">
        <title>Draft Genome Sequences of Four Burkholderia Strains.</title>
        <authorList>
            <person name="Liu X.Y."/>
            <person name="Li C.X."/>
            <person name="Xu J.H."/>
        </authorList>
    </citation>
    <scope>NUCLEOTIDE SEQUENCE [LARGE SCALE GENOMIC DNA]</scope>
    <source>
        <strain evidence="9 10">DSM 50014</strain>
    </source>
</reference>